<reference evidence="6" key="1">
    <citation type="submission" date="2022-08" db="EMBL/GenBank/DDBJ databases">
        <title>Genome sequencing of akame (Lates japonicus).</title>
        <authorList>
            <person name="Hashiguchi Y."/>
            <person name="Takahashi H."/>
        </authorList>
    </citation>
    <scope>NUCLEOTIDE SEQUENCE</scope>
    <source>
        <strain evidence="6">Kochi</strain>
    </source>
</reference>
<keyword evidence="5" id="KW-0732">Signal</keyword>
<keyword evidence="4" id="KW-1015">Disulfide bond</keyword>
<evidence type="ECO:0000256" key="3">
    <source>
        <dbReference type="ARBA" id="ARBA00022525"/>
    </source>
</evidence>
<gene>
    <name evidence="6" type="ORF">AKAME5_001793000</name>
</gene>
<comment type="caution">
    <text evidence="6">The sequence shown here is derived from an EMBL/GenBank/DDBJ whole genome shotgun (WGS) entry which is preliminary data.</text>
</comment>
<evidence type="ECO:0000256" key="2">
    <source>
        <dbReference type="ARBA" id="ARBA00010352"/>
    </source>
</evidence>
<accession>A0AAD3N866</accession>
<dbReference type="AlphaFoldDB" id="A0AAD3N866"/>
<sequence>MVSLHVFVCLLGRVVLCHSDCFFQELVIKDLRNPPKGCEDKDGKQHNFGSKWVRDCMECSCTREGLSCCNMIPDSHTVDISEECELVVNKEACSAKVVLKSDKTKESPSPTLISVDSHLLRLSFSLSSWHHRDSPLCQPTTCMLLEGWDGQFAPGGW</sequence>
<evidence type="ECO:0000256" key="4">
    <source>
        <dbReference type="ARBA" id="ARBA00023157"/>
    </source>
</evidence>
<comment type="subcellular location">
    <subcellularLocation>
        <location evidence="1">Secreted</location>
    </subcellularLocation>
</comment>
<dbReference type="Pfam" id="PF05825">
    <property type="entry name" value="PSP94"/>
    <property type="match status" value="1"/>
</dbReference>
<dbReference type="PANTHER" id="PTHR10500">
    <property type="entry name" value="BETA-MICROSEMINOPROTEIN"/>
    <property type="match status" value="1"/>
</dbReference>
<evidence type="ECO:0000256" key="1">
    <source>
        <dbReference type="ARBA" id="ARBA00004613"/>
    </source>
</evidence>
<dbReference type="Proteomes" id="UP001279410">
    <property type="component" value="Unassembled WGS sequence"/>
</dbReference>
<proteinExistence type="inferred from homology"/>
<dbReference type="InterPro" id="IPR008735">
    <property type="entry name" value="PSP94"/>
</dbReference>
<name>A0AAD3N866_LATJO</name>
<evidence type="ECO:0000313" key="7">
    <source>
        <dbReference type="Proteomes" id="UP001279410"/>
    </source>
</evidence>
<keyword evidence="3" id="KW-0964">Secreted</keyword>
<dbReference type="Gene3D" id="2.60.40.1900">
    <property type="entry name" value="Beta-microseminoprotein (PSP94) domain"/>
    <property type="match status" value="1"/>
</dbReference>
<feature type="chain" id="PRO_5042056592" evidence="5">
    <location>
        <begin position="20"/>
        <end position="157"/>
    </location>
</feature>
<feature type="signal peptide" evidence="5">
    <location>
        <begin position="1"/>
        <end position="19"/>
    </location>
</feature>
<comment type="similarity">
    <text evidence="2">Belongs to the beta-microseminoprotein family.</text>
</comment>
<evidence type="ECO:0000256" key="5">
    <source>
        <dbReference type="SAM" id="SignalP"/>
    </source>
</evidence>
<keyword evidence="7" id="KW-1185">Reference proteome</keyword>
<dbReference type="GO" id="GO:0005576">
    <property type="term" value="C:extracellular region"/>
    <property type="evidence" value="ECO:0007669"/>
    <property type="project" value="UniProtKB-SubCell"/>
</dbReference>
<organism evidence="6 7">
    <name type="scientific">Lates japonicus</name>
    <name type="common">Japanese lates</name>
    <dbReference type="NCBI Taxonomy" id="270547"/>
    <lineage>
        <taxon>Eukaryota</taxon>
        <taxon>Metazoa</taxon>
        <taxon>Chordata</taxon>
        <taxon>Craniata</taxon>
        <taxon>Vertebrata</taxon>
        <taxon>Euteleostomi</taxon>
        <taxon>Actinopterygii</taxon>
        <taxon>Neopterygii</taxon>
        <taxon>Teleostei</taxon>
        <taxon>Neoteleostei</taxon>
        <taxon>Acanthomorphata</taxon>
        <taxon>Carangaria</taxon>
        <taxon>Carangaria incertae sedis</taxon>
        <taxon>Centropomidae</taxon>
        <taxon>Lates</taxon>
    </lineage>
</organism>
<protein>
    <submittedName>
        <fullName evidence="6">Beta-microseminoprotein-like protein</fullName>
    </submittedName>
</protein>
<dbReference type="PANTHER" id="PTHR10500:SF7">
    <property type="entry name" value="BETA-MICROSEMINOPROTEIN"/>
    <property type="match status" value="1"/>
</dbReference>
<evidence type="ECO:0000313" key="6">
    <source>
        <dbReference type="EMBL" id="GLD66544.1"/>
    </source>
</evidence>
<dbReference type="EMBL" id="BRZM01000094">
    <property type="protein sequence ID" value="GLD66544.1"/>
    <property type="molecule type" value="Genomic_DNA"/>
</dbReference>